<keyword evidence="2" id="KW-1185">Reference proteome</keyword>
<proteinExistence type="predicted"/>
<accession>A0A1C2E3A8</accession>
<reference evidence="1 2" key="1">
    <citation type="submission" date="2016-08" db="EMBL/GenBank/DDBJ databases">
        <title>Whole genome sequence of Mesorhizobium sp. strain UASWS1009 isolated from industrial sewage.</title>
        <authorList>
            <person name="Crovadore J."/>
            <person name="Calmin G."/>
            <person name="Chablais R."/>
            <person name="Cochard B."/>
            <person name="Lefort F."/>
        </authorList>
    </citation>
    <scope>NUCLEOTIDE SEQUENCE [LARGE SCALE GENOMIC DNA]</scope>
    <source>
        <strain evidence="1 2">UASWS1009</strain>
    </source>
</reference>
<protein>
    <submittedName>
        <fullName evidence="1">Uncharacterized protein</fullName>
    </submittedName>
</protein>
<sequence length="93" mass="9857">MQVLTKPLRRAIGTAEGRGIGSRHKAAGAYLELYTDNYQKAAMTAMPAKLAAAAVQPDAIESADPIGCVDEAQGGYCRNRVNPTATQSLIYNC</sequence>
<evidence type="ECO:0000313" key="1">
    <source>
        <dbReference type="EMBL" id="OCX21484.1"/>
    </source>
</evidence>
<dbReference type="EMBL" id="MDEO01000028">
    <property type="protein sequence ID" value="OCX21484.1"/>
    <property type="molecule type" value="Genomic_DNA"/>
</dbReference>
<name>A0A1C2E3A8_9HYPH</name>
<comment type="caution">
    <text evidence="1">The sequence shown here is derived from an EMBL/GenBank/DDBJ whole genome shotgun (WGS) entry which is preliminary data.</text>
</comment>
<gene>
    <name evidence="1" type="ORF">QV13_07465</name>
</gene>
<dbReference type="AlphaFoldDB" id="A0A1C2E3A8"/>
<dbReference type="RefSeq" id="WP_065997235.1">
    <property type="nucleotide sequence ID" value="NZ_MDEO01000028.1"/>
</dbReference>
<organism evidence="1 2">
    <name type="scientific">Mesorhizobium hungaricum</name>
    <dbReference type="NCBI Taxonomy" id="1566387"/>
    <lineage>
        <taxon>Bacteria</taxon>
        <taxon>Pseudomonadati</taxon>
        <taxon>Pseudomonadota</taxon>
        <taxon>Alphaproteobacteria</taxon>
        <taxon>Hyphomicrobiales</taxon>
        <taxon>Phyllobacteriaceae</taxon>
        <taxon>Mesorhizobium</taxon>
    </lineage>
</organism>
<evidence type="ECO:0000313" key="2">
    <source>
        <dbReference type="Proteomes" id="UP000094412"/>
    </source>
</evidence>
<dbReference type="Proteomes" id="UP000094412">
    <property type="component" value="Unassembled WGS sequence"/>
</dbReference>